<dbReference type="Gene3D" id="2.120.10.30">
    <property type="entry name" value="TolB, C-terminal domain"/>
    <property type="match status" value="2"/>
</dbReference>
<sequence>MVDKTFLSYNPFMKKYSLIWFFILIILVVLSKPVFPQRFDPYLDWREMDTGHFLVVFPASLKDVALEVAILAEGILSQIETFLNTTLSFRPAIVLTDNTDIPNGQADPLQGEIHLVISQPYNQFLGTKFRNWIHMVLAHELTHMLHLEAASPEIKRWRKLLGYVVLPNVIQPMWAWEGYAMYAENHFGTQGRLSDTLYDMYLREMALGNHFEPSHLLGGYSYLDRWPGQNGCYIYGASICQFIADYFGEKKLGEISTLCSDNFHIYGFDRALKKAIGVDTDELWKLWEENLKEKYQNQYQKIQCQKTTLISFITDRGYYVSGLSLSPDGEKLIYSLSHPQFISGLRLRDLKGSQERLIVKGSIVGSPVFSHDERYLVYSKMVPEKYYSWFDIFCYDLDTGKESRLTHGLRAFSPFFQNGKVFFLRRNVFPESLCSIDPTSGKIESVSEFPSSFRPIQATIDPTGKTMVISGWKNGFLDLAFLTEDEGLHFITSDGYADLSPSFSPDGKILFFSSDRNGVYNVYAYYLDTGEYYQVTNVVNGLFEPIYNGHKFYGIAYHRSGFDVSEFLSDIHSWKKIEVEPQGIPDLLDKTPPTQNFEDKPYQATKHLFPRYWVPLLWGGTTSARDYLGFHSYSLSYQSDLQENFTTTFSYQGLFVDPEIDFWFSLDQEKYQYSLSFGYPFFLPHQNQLNFRAGYEKIYRDDSLYSGCWEGFFLSHDGSFVGGNDSWVTKQSINLTYQNGKYEVYPAQKTLFTWEMQSFRAGNIDHSWYAQMAVGYSTLPQDFVIGGRDSLWGITGYPKEFLRGKIAGRFELGYEFSVITLDQPLFSLGLVKSIHGKIYWIESAAGESWNTLDWIGSIGSELSLQSYLSEGFPLDLTMGYAHPLEPNRSGEWYLTLSTRFR</sequence>
<dbReference type="PANTHER" id="PTHR36842">
    <property type="entry name" value="PROTEIN TOLB HOMOLOG"/>
    <property type="match status" value="1"/>
</dbReference>
<dbReference type="Pfam" id="PF07676">
    <property type="entry name" value="PD40"/>
    <property type="match status" value="1"/>
</dbReference>
<organism evidence="2">
    <name type="scientific">Candidatus Atribacter allofermentans</name>
    <dbReference type="NCBI Taxonomy" id="1852833"/>
    <lineage>
        <taxon>Bacteria</taxon>
        <taxon>Pseudomonadati</taxon>
        <taxon>Atribacterota</taxon>
        <taxon>Atribacteria</taxon>
        <taxon>Atribacterales</taxon>
        <taxon>Atribacteraceae</taxon>
        <taxon>Atribacter</taxon>
    </lineage>
</organism>
<dbReference type="InterPro" id="IPR011659">
    <property type="entry name" value="WD40"/>
</dbReference>
<accession>A0A1V5T0H4</accession>
<comment type="caution">
    <text evidence="2">The sequence shown here is derived from an EMBL/GenBank/DDBJ whole genome shotgun (WGS) entry which is preliminary data.</text>
</comment>
<evidence type="ECO:0000313" key="2">
    <source>
        <dbReference type="EMBL" id="OQA60013.1"/>
    </source>
</evidence>
<dbReference type="PANTHER" id="PTHR36842:SF1">
    <property type="entry name" value="PROTEIN TOLB"/>
    <property type="match status" value="1"/>
</dbReference>
<dbReference type="SUPFAM" id="SSF82171">
    <property type="entry name" value="DPP6 N-terminal domain-like"/>
    <property type="match status" value="1"/>
</dbReference>
<proteinExistence type="inferred from homology"/>
<reference evidence="2" key="1">
    <citation type="submission" date="2017-02" db="EMBL/GenBank/DDBJ databases">
        <title>Delving into the versatile metabolic prowess of the omnipresent phylum Bacteroidetes.</title>
        <authorList>
            <person name="Nobu M.K."/>
            <person name="Mei R."/>
            <person name="Narihiro T."/>
            <person name="Kuroda K."/>
            <person name="Liu W.-T."/>
        </authorList>
    </citation>
    <scope>NUCLEOTIDE SEQUENCE</scope>
    <source>
        <strain evidence="2">ADurb.Bin276</strain>
    </source>
</reference>
<name>A0A1V5T0H4_9BACT</name>
<dbReference type="EMBL" id="MWBQ01000042">
    <property type="protein sequence ID" value="OQA60013.1"/>
    <property type="molecule type" value="Genomic_DNA"/>
</dbReference>
<protein>
    <submittedName>
        <fullName evidence="2">Translocation protein TolB</fullName>
    </submittedName>
</protein>
<dbReference type="AlphaFoldDB" id="A0A1V5T0H4"/>
<gene>
    <name evidence="2" type="ORF">BWY41_00711</name>
</gene>
<dbReference type="Proteomes" id="UP000485569">
    <property type="component" value="Unassembled WGS sequence"/>
</dbReference>
<evidence type="ECO:0000256" key="1">
    <source>
        <dbReference type="ARBA" id="ARBA00009820"/>
    </source>
</evidence>
<comment type="similarity">
    <text evidence="1">Belongs to the TolB family.</text>
</comment>
<dbReference type="InterPro" id="IPR011042">
    <property type="entry name" value="6-blade_b-propeller_TolB-like"/>
</dbReference>